<organism evidence="3 4">
    <name type="scientific">Flavobacterium caseinilyticum</name>
    <dbReference type="NCBI Taxonomy" id="2541732"/>
    <lineage>
        <taxon>Bacteria</taxon>
        <taxon>Pseudomonadati</taxon>
        <taxon>Bacteroidota</taxon>
        <taxon>Flavobacteriia</taxon>
        <taxon>Flavobacteriales</taxon>
        <taxon>Flavobacteriaceae</taxon>
        <taxon>Flavobacterium</taxon>
    </lineage>
</organism>
<sequence>MQKLINSFVLLFLVAFLCNESVYAKIENVNHESSYKDIVVNYLLFSSESRFDMGEFLKSHVSRNVGLTFLAAPPTVNSPVYYCQNSTATALTATPSSGGTLNWYGTNVTGGTASATAPVPSTAAVGSTSYYVSETVGGVESARIQIIVNVVADNGAQILNFRCDPSQIAAADKASSVLFDWSNNPLISNSYTYSYTIQGGPVIKGSTGVSNAQVFGMLPGQSATLTLSSATHPCVPPQTITCSVPCGTSTVTPNFPAVAPFCSGSMSPVLGATSPNGITGTWSPAIINNTTGGNYVFTPNTVLFPCATTQTLTVTVNPLVTPTFTTIPTTVCQNATAPVLPPNSTNSIDITGTWSPATVNTTVLGPVPYTFNPAPGQCASSTPTTVIITIVPVVTPNFAAIAPFCSGTAAPILSNTSPNGIVGTWSPAVINNTVSGNYLFTPNANQCAATQTLNVTVTPKSTPNFAAIPAFCSGTTAPTLATTSPNGIAGTWSPATISNTAGGNYIFTPNVTECATNQTLTVTINPLIQPNFTDLAICTGGIVPALNGTSPNGITGTWLPSVIDNTTSGTYVFTPNPDQCAISQTINVTITPSNTLDSVNWTVADAFANNQIVTIIASGSGDYLYQLDNGPFQESPVFEYVSLGTHSATVIDKNGCSPPITINDILVINYPKFFTPNNDGHNDTWNIFSLQDQPSSRILIFDRYGKFLKQIFPDGSGWDGTYIGQPMPATDYWFSVEYTEQAIPKKFSAHFSLKR</sequence>
<keyword evidence="1" id="KW-0732">Signal</keyword>
<accession>A0A4R5AM71</accession>
<gene>
    <name evidence="3" type="ORF">E0F89_16060</name>
</gene>
<dbReference type="RefSeq" id="WP_131910747.1">
    <property type="nucleotide sequence ID" value="NZ_SMFM01000011.1"/>
</dbReference>
<protein>
    <submittedName>
        <fullName evidence="3">T9SS type B sorting domain-containing protein</fullName>
    </submittedName>
</protein>
<proteinExistence type="predicted"/>
<dbReference type="InterPro" id="IPR026341">
    <property type="entry name" value="T9SS_type_B"/>
</dbReference>
<dbReference type="Pfam" id="PF13585">
    <property type="entry name" value="CHU_C"/>
    <property type="match status" value="1"/>
</dbReference>
<dbReference type="OrthoDB" id="9765926at2"/>
<comment type="caution">
    <text evidence="3">The sequence shown here is derived from an EMBL/GenBank/DDBJ whole genome shotgun (WGS) entry which is preliminary data.</text>
</comment>
<keyword evidence="4" id="KW-1185">Reference proteome</keyword>
<dbReference type="InterPro" id="IPR044023">
    <property type="entry name" value="Ig_7"/>
</dbReference>
<dbReference type="Gene3D" id="2.60.40.1220">
    <property type="match status" value="4"/>
</dbReference>
<dbReference type="EMBL" id="SMFM01000011">
    <property type="protein sequence ID" value="TDD74028.1"/>
    <property type="molecule type" value="Genomic_DNA"/>
</dbReference>
<evidence type="ECO:0000313" key="4">
    <source>
        <dbReference type="Proteomes" id="UP000295278"/>
    </source>
</evidence>
<evidence type="ECO:0000256" key="1">
    <source>
        <dbReference type="ARBA" id="ARBA00022729"/>
    </source>
</evidence>
<dbReference type="NCBIfam" id="TIGR04131">
    <property type="entry name" value="Bac_Flav_CTERM"/>
    <property type="match status" value="1"/>
</dbReference>
<evidence type="ECO:0000313" key="3">
    <source>
        <dbReference type="EMBL" id="TDD74028.1"/>
    </source>
</evidence>
<dbReference type="Proteomes" id="UP000295278">
    <property type="component" value="Unassembled WGS sequence"/>
</dbReference>
<reference evidence="3 4" key="1">
    <citation type="submission" date="2019-03" db="EMBL/GenBank/DDBJ databases">
        <title>Flavobacterium AT-3-2 sp. nov., isolated from arctic soil.</title>
        <authorList>
            <person name="Chaudhary D.K."/>
        </authorList>
    </citation>
    <scope>NUCLEOTIDE SEQUENCE [LARGE SCALE GENOMIC DNA]</scope>
    <source>
        <strain evidence="3 4">AT-3-2</strain>
    </source>
</reference>
<dbReference type="Pfam" id="PF19081">
    <property type="entry name" value="Ig_7"/>
    <property type="match status" value="1"/>
</dbReference>
<evidence type="ECO:0000259" key="2">
    <source>
        <dbReference type="Pfam" id="PF19081"/>
    </source>
</evidence>
<dbReference type="InterPro" id="IPR014755">
    <property type="entry name" value="Cu-Rt/internalin_Ig-like"/>
</dbReference>
<name>A0A4R5AM71_9FLAO</name>
<dbReference type="AlphaFoldDB" id="A0A4R5AM71"/>
<feature type="domain" description="Ig-like" evidence="2">
    <location>
        <begin position="73"/>
        <end position="150"/>
    </location>
</feature>